<feature type="transmembrane region" description="Helical" evidence="4">
    <location>
        <begin position="20"/>
        <end position="37"/>
    </location>
</feature>
<dbReference type="EMBL" id="FTOD01000007">
    <property type="protein sequence ID" value="SIS90388.1"/>
    <property type="molecule type" value="Genomic_DNA"/>
</dbReference>
<sequence>MKPQMDERWRRKGASTVEYIVVLAAVVILAMAVYHALSGDEMAGMIMEKIQATIDGDLTGDGASPGTGGGSSTEETDTKQSPSPKGDSPSPPKEKDENPALQFAKGAGDVALDFIGFYDAKAAITGVDEDGNKIGWGERIFRGALVVPIAKPVKGGKMALKYGDKALTAGKKNLDKLTRKGKKTACGCPKKRQQPDQHLTKAEKEKYKDDLATQKSISKKRHKEKQRQEQERKKGDTAEKQFDIKNSSKRMFKYSWEGKSSVMYQQPDGTWWAKDTTGHGDSAYKVFQETGKEFKWLYDADKNGNKIVGKHKGEKGKIIKKSTGKFMDKR</sequence>
<gene>
    <name evidence="6" type="ORF">SAMN05421790_10794</name>
</gene>
<keyword evidence="4" id="KW-1133">Transmembrane helix</keyword>
<feature type="compositionally biased region" description="Basic and acidic residues" evidence="3">
    <location>
        <begin position="226"/>
        <end position="242"/>
    </location>
</feature>
<evidence type="ECO:0000259" key="5">
    <source>
        <dbReference type="Pfam" id="PF14449"/>
    </source>
</evidence>
<dbReference type="GO" id="GO:0005576">
    <property type="term" value="C:extracellular region"/>
    <property type="evidence" value="ECO:0007669"/>
    <property type="project" value="UniProtKB-SubCell"/>
</dbReference>
<evidence type="ECO:0000256" key="2">
    <source>
        <dbReference type="ARBA" id="ARBA00022525"/>
    </source>
</evidence>
<dbReference type="InterPro" id="IPR027797">
    <property type="entry name" value="PT-TG_dom"/>
</dbReference>
<dbReference type="RefSeq" id="WP_076525308.1">
    <property type="nucleotide sequence ID" value="NZ_CP048103.1"/>
</dbReference>
<evidence type="ECO:0000256" key="1">
    <source>
        <dbReference type="ARBA" id="ARBA00004613"/>
    </source>
</evidence>
<evidence type="ECO:0000256" key="3">
    <source>
        <dbReference type="SAM" id="MobiDB-lite"/>
    </source>
</evidence>
<keyword evidence="7" id="KW-1185">Reference proteome</keyword>
<feature type="region of interest" description="Disordered" evidence="3">
    <location>
        <begin position="179"/>
        <end position="242"/>
    </location>
</feature>
<feature type="compositionally biased region" description="Low complexity" evidence="3">
    <location>
        <begin position="79"/>
        <end position="88"/>
    </location>
</feature>
<dbReference type="OrthoDB" id="2987810at2"/>
<organism evidence="6 7">
    <name type="scientific">Kroppenstedtia eburnea</name>
    <dbReference type="NCBI Taxonomy" id="714067"/>
    <lineage>
        <taxon>Bacteria</taxon>
        <taxon>Bacillati</taxon>
        <taxon>Bacillota</taxon>
        <taxon>Bacilli</taxon>
        <taxon>Bacillales</taxon>
        <taxon>Thermoactinomycetaceae</taxon>
        <taxon>Kroppenstedtia</taxon>
    </lineage>
</organism>
<feature type="region of interest" description="Disordered" evidence="3">
    <location>
        <begin position="57"/>
        <end position="99"/>
    </location>
</feature>
<keyword evidence="4" id="KW-0472">Membrane</keyword>
<feature type="domain" description="Pre-toxin TG" evidence="5">
    <location>
        <begin position="103"/>
        <end position="167"/>
    </location>
</feature>
<proteinExistence type="predicted"/>
<name>A0A1N7MWI7_9BACL</name>
<keyword evidence="2" id="KW-0964">Secreted</keyword>
<dbReference type="AlphaFoldDB" id="A0A1N7MWI7"/>
<feature type="compositionally biased region" description="Basic and acidic residues" evidence="3">
    <location>
        <begin position="193"/>
        <end position="212"/>
    </location>
</feature>
<evidence type="ECO:0000313" key="6">
    <source>
        <dbReference type="EMBL" id="SIS90388.1"/>
    </source>
</evidence>
<dbReference type="Proteomes" id="UP000186795">
    <property type="component" value="Unassembled WGS sequence"/>
</dbReference>
<comment type="subcellular location">
    <subcellularLocation>
        <location evidence="1">Secreted</location>
    </subcellularLocation>
</comment>
<accession>A0A1N7MWI7</accession>
<keyword evidence="4" id="KW-0812">Transmembrane</keyword>
<reference evidence="7" key="1">
    <citation type="submission" date="2017-01" db="EMBL/GenBank/DDBJ databases">
        <authorList>
            <person name="Varghese N."/>
            <person name="Submissions S."/>
        </authorList>
    </citation>
    <scope>NUCLEOTIDE SEQUENCE [LARGE SCALE GENOMIC DNA]</scope>
    <source>
        <strain evidence="7">DSM 45196</strain>
    </source>
</reference>
<protein>
    <submittedName>
        <fullName evidence="6">Pre-toxin TG</fullName>
    </submittedName>
</protein>
<evidence type="ECO:0000313" key="7">
    <source>
        <dbReference type="Proteomes" id="UP000186795"/>
    </source>
</evidence>
<dbReference type="Pfam" id="PF14449">
    <property type="entry name" value="PT-TG"/>
    <property type="match status" value="1"/>
</dbReference>
<evidence type="ECO:0000256" key="4">
    <source>
        <dbReference type="SAM" id="Phobius"/>
    </source>
</evidence>